<protein>
    <submittedName>
        <fullName evidence="1">Uncharacterized protein</fullName>
    </submittedName>
</protein>
<organism evidence="1 2">
    <name type="scientific">Planococcus massiliensis</name>
    <dbReference type="NCBI Taxonomy" id="1499687"/>
    <lineage>
        <taxon>Bacteria</taxon>
        <taxon>Bacillati</taxon>
        <taxon>Bacillota</taxon>
        <taxon>Bacilli</taxon>
        <taxon>Bacillales</taxon>
        <taxon>Caryophanaceae</taxon>
        <taxon>Planococcus</taxon>
    </lineage>
</organism>
<gene>
    <name evidence="1" type="ORF">BN1080_02952</name>
</gene>
<reference evidence="1 2" key="1">
    <citation type="submission" date="2014-09" db="EMBL/GenBank/DDBJ databases">
        <authorList>
            <person name="Urmite Genomes Urmite Genomes"/>
        </authorList>
    </citation>
    <scope>NUCLEOTIDE SEQUENCE [LARGE SCALE GENOMIC DNA]</scope>
    <source>
        <strain evidence="1 2">ES2</strain>
    </source>
</reference>
<name>A0A098ENS7_9BACL</name>
<proteinExistence type="predicted"/>
<dbReference type="AlphaFoldDB" id="A0A098ENS7"/>
<sequence length="141" mass="15881">MSEKYLLDVNDPRNYFVLLENRLFPSIAKDPNALVEGAEQQMAKSAGPLAIYERVGVLTADIDYTIPSSFHPASETRYQNFLFRYTDNSVAFIESEETLSYPTTEALFAAGNDLLKQKKAASPKEDFMVLSAKLLATYPWQ</sequence>
<dbReference type="EMBL" id="CCXS01000001">
    <property type="protein sequence ID" value="CEG23944.1"/>
    <property type="molecule type" value="Genomic_DNA"/>
</dbReference>
<keyword evidence="2" id="KW-1185">Reference proteome</keyword>
<dbReference type="RefSeq" id="WP_052653067.1">
    <property type="nucleotide sequence ID" value="NZ_CCXS01000001.1"/>
</dbReference>
<dbReference type="Proteomes" id="UP000043699">
    <property type="component" value="Unassembled WGS sequence"/>
</dbReference>
<evidence type="ECO:0000313" key="2">
    <source>
        <dbReference type="Proteomes" id="UP000043699"/>
    </source>
</evidence>
<evidence type="ECO:0000313" key="1">
    <source>
        <dbReference type="EMBL" id="CEG23944.1"/>
    </source>
</evidence>
<dbReference type="OrthoDB" id="2451044at2"/>
<accession>A0A098ENS7</accession>